<sequence length="101" mass="11693">MDTTDKVIKAVPLDDDRIEILTSSGISGIFDVKKPYLGGSAFQELHDESYFRTVRPAHGGIAWPHEQDFCVDTIIWDMQREFGWIKEIWFRPGVQIWHMGL</sequence>
<dbReference type="InterPro" id="IPR036782">
    <property type="entry name" value="NE0471-like_N"/>
</dbReference>
<dbReference type="Gene3D" id="3.30.2020.10">
    <property type="entry name" value="NE0471-like N-terminal domain"/>
    <property type="match status" value="1"/>
</dbReference>
<dbReference type="InterPro" id="IPR018841">
    <property type="entry name" value="DUF2442"/>
</dbReference>
<gene>
    <name evidence="1" type="ORF">BECKLFY1418C_GA0070996_101644</name>
</gene>
<evidence type="ECO:0008006" key="2">
    <source>
        <dbReference type="Google" id="ProtNLM"/>
    </source>
</evidence>
<dbReference type="SUPFAM" id="SSF143880">
    <property type="entry name" value="NE0471 N-terminal domain-like"/>
    <property type="match status" value="1"/>
</dbReference>
<name>A0A450WEX8_9GAMM</name>
<dbReference type="Pfam" id="PF10387">
    <property type="entry name" value="DUF2442"/>
    <property type="match status" value="1"/>
</dbReference>
<organism evidence="1">
    <name type="scientific">Candidatus Kentrum sp. LFY</name>
    <dbReference type="NCBI Taxonomy" id="2126342"/>
    <lineage>
        <taxon>Bacteria</taxon>
        <taxon>Pseudomonadati</taxon>
        <taxon>Pseudomonadota</taxon>
        <taxon>Gammaproteobacteria</taxon>
        <taxon>Candidatus Kentrum</taxon>
    </lineage>
</organism>
<accession>A0A450WEX8</accession>
<protein>
    <recommendedName>
        <fullName evidence="2">DUF2442 domain-containing protein</fullName>
    </recommendedName>
</protein>
<reference evidence="1" key="1">
    <citation type="submission" date="2019-02" db="EMBL/GenBank/DDBJ databases">
        <authorList>
            <person name="Gruber-Vodicka R. H."/>
            <person name="Seah K. B. B."/>
        </authorList>
    </citation>
    <scope>NUCLEOTIDE SEQUENCE</scope>
    <source>
        <strain evidence="1">BECK_BY7</strain>
    </source>
</reference>
<evidence type="ECO:0000313" key="1">
    <source>
        <dbReference type="EMBL" id="VFK15607.1"/>
    </source>
</evidence>
<dbReference type="AlphaFoldDB" id="A0A450WEX8"/>
<dbReference type="EMBL" id="CAADFN010000016">
    <property type="protein sequence ID" value="VFK15607.1"/>
    <property type="molecule type" value="Genomic_DNA"/>
</dbReference>
<proteinExistence type="predicted"/>